<evidence type="ECO:0000313" key="5">
    <source>
        <dbReference type="EMBL" id="MBC2240432.1"/>
    </source>
</evidence>
<evidence type="ECO:0000256" key="1">
    <source>
        <dbReference type="ARBA" id="ARBA00023015"/>
    </source>
</evidence>
<dbReference type="InterPro" id="IPR013199">
    <property type="entry name" value="HTH_Mga_DNA-bd_dom"/>
</dbReference>
<evidence type="ECO:0008006" key="7">
    <source>
        <dbReference type="Google" id="ProtNLM"/>
    </source>
</evidence>
<feature type="domain" description="Mga helix-turn-helix" evidence="3">
    <location>
        <begin position="76"/>
        <end position="159"/>
    </location>
</feature>
<sequence length="483" mass="56801">MDRIISASADRMLTLLHILFVSKNGLSRKDIANKIGCSPNTLAKDIAKVNTLFPKEIAHINTKGKLLILDTGISISFDYLIAYTISTSDLFSIGYSIFNDEQKTAKNWMKEKYIGSSSLYNKLQEMDDFLEKSRLTLNRNPFQILGNERNIRFLFYHWFNKCFPYTGWIIKDFKYNDIDRFIQKLEAHLHITFSLSARMDYAQMIGVSLTRIKQGYMAESEEETDSIQDLEDYFELACIDFVDLERPLQAPLSKIERHWILLTCTFGSFSYVDHSRIDLRIAYHKKHRQQRYQLGFDLASIMKGKTIDFDRLTVVILDYLTRFTFVQKKHLLTDVGDYTENSLPNTAVVRQITAILKKYEKIPGYKYIRDNREIITLYINELFLYVELNEVESQIVHIQVISKKGFFWESYLKSVIRKHFTEQSVLFCDAVKPNENPFNIHYLILCDFPIQMDDDIDVMVWNMPPIHRDILQLQTYLDNKKKI</sequence>
<dbReference type="InterPro" id="IPR050661">
    <property type="entry name" value="BglG_antiterminators"/>
</dbReference>
<protein>
    <recommendedName>
        <fullName evidence="7">Mga helix-turn-helix domain-containing protein</fullName>
    </recommendedName>
</protein>
<comment type="caution">
    <text evidence="5">The sequence shown here is derived from an EMBL/GenBank/DDBJ whole genome shotgun (WGS) entry which is preliminary data.</text>
</comment>
<gene>
    <name evidence="5" type="ORF">HCB35_08075</name>
</gene>
<dbReference type="EMBL" id="JAARZA010000003">
    <property type="protein sequence ID" value="MBC2240432.1"/>
    <property type="molecule type" value="Genomic_DNA"/>
</dbReference>
<reference evidence="5 6" key="1">
    <citation type="submission" date="2020-03" db="EMBL/GenBank/DDBJ databases">
        <title>Soil Listeria distribution.</title>
        <authorList>
            <person name="Liao J."/>
            <person name="Wiedmann M."/>
        </authorList>
    </citation>
    <scope>NUCLEOTIDE SEQUENCE [LARGE SCALE GENOMIC DNA]</scope>
    <source>
        <strain evidence="5 6">FSL L7-0149</strain>
    </source>
</reference>
<dbReference type="Pfam" id="PF08280">
    <property type="entry name" value="HTH_Mga"/>
    <property type="match status" value="1"/>
</dbReference>
<dbReference type="PANTHER" id="PTHR30185">
    <property type="entry name" value="CRYPTIC BETA-GLUCOSIDE BGL OPERON ANTITERMINATOR"/>
    <property type="match status" value="1"/>
</dbReference>
<dbReference type="InterPro" id="IPR007737">
    <property type="entry name" value="Mga_HTH"/>
</dbReference>
<dbReference type="PANTHER" id="PTHR30185:SF18">
    <property type="entry name" value="TRANSCRIPTIONAL REGULATOR MTLR"/>
    <property type="match status" value="1"/>
</dbReference>
<evidence type="ECO:0000313" key="6">
    <source>
        <dbReference type="Proteomes" id="UP000553016"/>
    </source>
</evidence>
<evidence type="ECO:0000259" key="4">
    <source>
        <dbReference type="Pfam" id="PF08280"/>
    </source>
</evidence>
<dbReference type="RefSeq" id="WP_185540722.1">
    <property type="nucleotide sequence ID" value="NZ_JAARWB010000004.1"/>
</dbReference>
<dbReference type="Pfam" id="PF05043">
    <property type="entry name" value="Mga"/>
    <property type="match status" value="1"/>
</dbReference>
<name>A0A842F680_9LIST</name>
<dbReference type="AlphaFoldDB" id="A0A842F680"/>
<feature type="domain" description="M protein trans-acting positive regulator (MGA) HTH" evidence="4">
    <location>
        <begin position="13"/>
        <end position="65"/>
    </location>
</feature>
<keyword evidence="1" id="KW-0805">Transcription regulation</keyword>
<evidence type="ECO:0000256" key="2">
    <source>
        <dbReference type="ARBA" id="ARBA00023163"/>
    </source>
</evidence>
<organism evidence="5 6">
    <name type="scientific">Listeria booriae</name>
    <dbReference type="NCBI Taxonomy" id="1552123"/>
    <lineage>
        <taxon>Bacteria</taxon>
        <taxon>Bacillati</taxon>
        <taxon>Bacillota</taxon>
        <taxon>Bacilli</taxon>
        <taxon>Bacillales</taxon>
        <taxon>Listeriaceae</taxon>
        <taxon>Listeria</taxon>
    </lineage>
</organism>
<accession>A0A842F680</accession>
<keyword evidence="2" id="KW-0804">Transcription</keyword>
<dbReference type="Proteomes" id="UP000553016">
    <property type="component" value="Unassembled WGS sequence"/>
</dbReference>
<proteinExistence type="predicted"/>
<evidence type="ECO:0000259" key="3">
    <source>
        <dbReference type="Pfam" id="PF05043"/>
    </source>
</evidence>